<name>G8X378_STREN</name>
<feature type="region of interest" description="Disordered" evidence="1">
    <location>
        <begin position="51"/>
        <end position="86"/>
    </location>
</feature>
<evidence type="ECO:0000313" key="2">
    <source>
        <dbReference type="EMBL" id="AEW96611.1"/>
    </source>
</evidence>
<dbReference type="Proteomes" id="UP000007842">
    <property type="component" value="Chromosome"/>
</dbReference>
<gene>
    <name evidence="2" type="ordered locus">SCATT_42400</name>
</gene>
<proteinExistence type="predicted"/>
<evidence type="ECO:0000256" key="1">
    <source>
        <dbReference type="SAM" id="MobiDB-lite"/>
    </source>
</evidence>
<accession>G8X378</accession>
<reference evidence="3" key="1">
    <citation type="submission" date="2011-12" db="EMBL/GenBank/DDBJ databases">
        <title>Complete genome sequence of Streptomyces cattleya strain DSM 46488.</title>
        <authorList>
            <person name="Ou H.-Y."/>
            <person name="Li P."/>
            <person name="Zhao C."/>
            <person name="O'Hagan D."/>
            <person name="Deng Z."/>
        </authorList>
    </citation>
    <scope>NUCLEOTIDE SEQUENCE [LARGE SCALE GENOMIC DNA]</scope>
    <source>
        <strain evidence="3">ATCC 35852 / DSM 46488 / JCM 4925 / NBRC 14057 / NRRL 8057</strain>
    </source>
</reference>
<protein>
    <submittedName>
        <fullName evidence="2">Uncharacterized protein</fullName>
    </submittedName>
</protein>
<keyword evidence="3" id="KW-1185">Reference proteome</keyword>
<dbReference type="KEGG" id="scy:SCATT_42400"/>
<feature type="region of interest" description="Disordered" evidence="1">
    <location>
        <begin position="1"/>
        <end position="36"/>
    </location>
</feature>
<dbReference type="HOGENOM" id="CLU_2496485_0_0_11"/>
<evidence type="ECO:0000313" key="3">
    <source>
        <dbReference type="Proteomes" id="UP000007842"/>
    </source>
</evidence>
<dbReference type="AlphaFoldDB" id="G8X378"/>
<organism evidence="2 3">
    <name type="scientific">Streptantibioticus cattleyicolor (strain ATCC 35852 / DSM 46488 / JCM 4925 / NBRC 14057 / NRRL 8057)</name>
    <name type="common">Streptomyces cattleya</name>
    <dbReference type="NCBI Taxonomy" id="1003195"/>
    <lineage>
        <taxon>Bacteria</taxon>
        <taxon>Bacillati</taxon>
        <taxon>Actinomycetota</taxon>
        <taxon>Actinomycetes</taxon>
        <taxon>Kitasatosporales</taxon>
        <taxon>Streptomycetaceae</taxon>
        <taxon>Streptantibioticus</taxon>
    </lineage>
</organism>
<dbReference type="EMBL" id="CP003219">
    <property type="protein sequence ID" value="AEW96611.1"/>
    <property type="molecule type" value="Genomic_DNA"/>
</dbReference>
<sequence length="86" mass="8856">MSGCGAVSDEGPSDGWCKWRTPRPGGGRTTRPTPPSCCAWSGSVPLSLRLGAAPSFLGPGPQPPRRLDSPSQSVVSLPAPACRKRG</sequence>
<dbReference type="PATRIC" id="fig|1003195.29.peg.4236"/>